<feature type="transmembrane region" description="Helical" evidence="5">
    <location>
        <begin position="209"/>
        <end position="225"/>
    </location>
</feature>
<feature type="domain" description="STAS" evidence="6">
    <location>
        <begin position="475"/>
        <end position="581"/>
    </location>
</feature>
<evidence type="ECO:0000256" key="5">
    <source>
        <dbReference type="SAM" id="Phobius"/>
    </source>
</evidence>
<evidence type="ECO:0000313" key="8">
    <source>
        <dbReference type="Proteomes" id="UP001365405"/>
    </source>
</evidence>
<feature type="transmembrane region" description="Helical" evidence="5">
    <location>
        <begin position="175"/>
        <end position="197"/>
    </location>
</feature>
<evidence type="ECO:0000256" key="4">
    <source>
        <dbReference type="ARBA" id="ARBA00023136"/>
    </source>
</evidence>
<keyword evidence="8" id="KW-1185">Reference proteome</keyword>
<dbReference type="SUPFAM" id="SSF52091">
    <property type="entry name" value="SpoIIaa-like"/>
    <property type="match status" value="1"/>
</dbReference>
<feature type="transmembrane region" description="Helical" evidence="5">
    <location>
        <begin position="357"/>
        <end position="390"/>
    </location>
</feature>
<evidence type="ECO:0000313" key="7">
    <source>
        <dbReference type="EMBL" id="MEK8050213.1"/>
    </source>
</evidence>
<evidence type="ECO:0000259" key="6">
    <source>
        <dbReference type="PROSITE" id="PS50801"/>
    </source>
</evidence>
<comment type="subcellular location">
    <subcellularLocation>
        <location evidence="1">Membrane</location>
        <topology evidence="1">Multi-pass membrane protein</topology>
    </subcellularLocation>
</comment>
<dbReference type="RefSeq" id="WP_341409898.1">
    <property type="nucleotide sequence ID" value="NZ_JBBUTH010000004.1"/>
</dbReference>
<dbReference type="EMBL" id="JBBUTH010000004">
    <property type="protein sequence ID" value="MEK8050213.1"/>
    <property type="molecule type" value="Genomic_DNA"/>
</dbReference>
<organism evidence="7 8">
    <name type="scientific">Pseudaquabacterium inlustre</name>
    <dbReference type="NCBI Taxonomy" id="2984192"/>
    <lineage>
        <taxon>Bacteria</taxon>
        <taxon>Pseudomonadati</taxon>
        <taxon>Pseudomonadota</taxon>
        <taxon>Betaproteobacteria</taxon>
        <taxon>Burkholderiales</taxon>
        <taxon>Sphaerotilaceae</taxon>
        <taxon>Pseudaquabacterium</taxon>
    </lineage>
</organism>
<evidence type="ECO:0000256" key="1">
    <source>
        <dbReference type="ARBA" id="ARBA00004141"/>
    </source>
</evidence>
<reference evidence="7 8" key="1">
    <citation type="submission" date="2024-04" db="EMBL/GenBank/DDBJ databases">
        <title>Novel species of the genus Ideonella isolated from streams.</title>
        <authorList>
            <person name="Lu H."/>
        </authorList>
    </citation>
    <scope>NUCLEOTIDE SEQUENCE [LARGE SCALE GENOMIC DNA]</scope>
    <source>
        <strain evidence="7 8">DXS22W</strain>
    </source>
</reference>
<feature type="transmembrane region" description="Helical" evidence="5">
    <location>
        <begin position="277"/>
        <end position="296"/>
    </location>
</feature>
<name>A0ABU9CEA5_9BURK</name>
<dbReference type="PANTHER" id="PTHR11814">
    <property type="entry name" value="SULFATE TRANSPORTER"/>
    <property type="match status" value="1"/>
</dbReference>
<protein>
    <submittedName>
        <fullName evidence="7">Solute carrier family 23 protein</fullName>
    </submittedName>
</protein>
<keyword evidence="2 5" id="KW-0812">Transmembrane</keyword>
<accession>A0ABU9CEA5</accession>
<gene>
    <name evidence="7" type="ORF">AACH10_08180</name>
</gene>
<feature type="transmembrane region" description="Helical" evidence="5">
    <location>
        <begin position="36"/>
        <end position="56"/>
    </location>
</feature>
<comment type="caution">
    <text evidence="7">The sequence shown here is derived from an EMBL/GenBank/DDBJ whole genome shotgun (WGS) entry which is preliminary data.</text>
</comment>
<dbReference type="Proteomes" id="UP001365405">
    <property type="component" value="Unassembled WGS sequence"/>
</dbReference>
<dbReference type="InterPro" id="IPR011547">
    <property type="entry name" value="SLC26A/SulP_dom"/>
</dbReference>
<evidence type="ECO:0000256" key="3">
    <source>
        <dbReference type="ARBA" id="ARBA00022989"/>
    </source>
</evidence>
<dbReference type="Gene3D" id="3.30.750.24">
    <property type="entry name" value="STAS domain"/>
    <property type="match status" value="1"/>
</dbReference>
<proteinExistence type="predicted"/>
<feature type="transmembrane region" description="Helical" evidence="5">
    <location>
        <begin position="110"/>
        <end position="132"/>
    </location>
</feature>
<dbReference type="PROSITE" id="PS50801">
    <property type="entry name" value="STAS"/>
    <property type="match status" value="1"/>
</dbReference>
<feature type="transmembrane region" description="Helical" evidence="5">
    <location>
        <begin position="410"/>
        <end position="438"/>
    </location>
</feature>
<sequence>MPSTASLPAAAPLDRWWPWLALLRQGGWRSTLRSDALAGLLGAVLVLPQGIAFAALAGLPPAMGLAAAVLPAAVAALAGSSRHVATGPTNATSLALGAMLAPLAQGDVMLAIALAGALTLLVGLMQAALALLRLGTLANFISPSVMLGFTTGAAALIAWYALAGLLGASGRVSPLAAWAQGASLPALAVGALVLALAAAGRRWWRRGPHLLAALLVGVAAAWWLGDPARRAALFGSGAGGPWLATAPAVVGTPPSAWPHWQWPVLQPALRWELLPQLLPMALALAIVALGQAMAMAKVLAQRSGQVLDVNRECLGQGLGNIVGGLSGALVSCGSLNRSLPNFEAGARTPLASVAAALWLLALLAVAAPLLAWIPLAGVNALLLVVAWGLFDRAAWGRLARLDRSELGIALATALATLTLRLEMAVLTGVMLSLVAYLWRVSRPALRSMGFDRQSSARPFVVLDGAAPGSVLPECPQLKLLRMEGSVWFGAVAHVAEHLRTLRGAPGCQRHLLVMAKSMNALDLAGADLWDDERIRRRELGGDLYFHRPRPPVLALWLHTGFLARLGADHVFPDKRSAIATIVPRLDPDICARCQVRLFEECTERPGAPIAPMI</sequence>
<keyword evidence="3 5" id="KW-1133">Transmembrane helix</keyword>
<dbReference type="CDD" id="cd07042">
    <property type="entry name" value="STAS_SulP_like_sulfate_transporter"/>
    <property type="match status" value="1"/>
</dbReference>
<dbReference type="Pfam" id="PF00916">
    <property type="entry name" value="Sulfate_transp"/>
    <property type="match status" value="1"/>
</dbReference>
<evidence type="ECO:0000256" key="2">
    <source>
        <dbReference type="ARBA" id="ARBA00022692"/>
    </source>
</evidence>
<keyword evidence="4 5" id="KW-0472">Membrane</keyword>
<dbReference type="InterPro" id="IPR001902">
    <property type="entry name" value="SLC26A/SulP_fam"/>
</dbReference>
<dbReference type="InterPro" id="IPR002645">
    <property type="entry name" value="STAS_dom"/>
</dbReference>
<dbReference type="InterPro" id="IPR036513">
    <property type="entry name" value="STAS_dom_sf"/>
</dbReference>
<feature type="transmembrane region" description="Helical" evidence="5">
    <location>
        <begin position="144"/>
        <end position="163"/>
    </location>
</feature>